<dbReference type="RefSeq" id="WP_104724434.1">
    <property type="nucleotide sequence ID" value="NZ_FZNE01000003.1"/>
</dbReference>
<dbReference type="PANTHER" id="PTHR35811:SF1">
    <property type="entry name" value="HTH OST-TYPE DOMAIN-CONTAINING PROTEIN"/>
    <property type="match status" value="1"/>
</dbReference>
<evidence type="ECO:0000313" key="2">
    <source>
        <dbReference type="EMBL" id="RDU69589.1"/>
    </source>
</evidence>
<dbReference type="Proteomes" id="UP000257067">
    <property type="component" value="Unassembled WGS sequence"/>
</dbReference>
<evidence type="ECO:0000313" key="3">
    <source>
        <dbReference type="Proteomes" id="UP000257067"/>
    </source>
</evidence>
<protein>
    <submittedName>
        <fullName evidence="2">NYN domain-containing protein</fullName>
    </submittedName>
</protein>
<sequence>MIEQGVRKKIALFIDSENISYKLIEKILKELNAMGEVCVKKAYGDWRRDAMRGWDEILNCHSIEPIHIITGNSNKSNSSDIRLTIDVMHTLYEGKMECIALATSDSDFAPLAQEIRTKGVESIGFGEQKSRDDLRNAFSHFYELYLNKEKSKMIQNKEAQKPYKNKDIENIEILKRAIIANLNKSGWASLSQVGSYLKKEYRITPADYKRATWSKVFTMFPDDFALKNENSFSFVSLKKYSKSTKHPISEKYKKICNFFGFSH</sequence>
<organism evidence="2 3">
    <name type="scientific">Helicobacter cholecystus</name>
    <dbReference type="NCBI Taxonomy" id="45498"/>
    <lineage>
        <taxon>Bacteria</taxon>
        <taxon>Pseudomonadati</taxon>
        <taxon>Campylobacterota</taxon>
        <taxon>Epsilonproteobacteria</taxon>
        <taxon>Campylobacterales</taxon>
        <taxon>Helicobacteraceae</taxon>
        <taxon>Helicobacter</taxon>
    </lineage>
</organism>
<dbReference type="AlphaFoldDB" id="A0A3D8IWC2"/>
<dbReference type="CDD" id="cd11297">
    <property type="entry name" value="PIN_LabA-like_N_1"/>
    <property type="match status" value="1"/>
</dbReference>
<gene>
    <name evidence="2" type="ORF">CQA62_02775</name>
</gene>
<comment type="caution">
    <text evidence="2">The sequence shown here is derived from an EMBL/GenBank/DDBJ whole genome shotgun (WGS) entry which is preliminary data.</text>
</comment>
<reference evidence="2 3" key="1">
    <citation type="submission" date="2018-04" db="EMBL/GenBank/DDBJ databases">
        <title>Novel Campyloabacter and Helicobacter Species and Strains.</title>
        <authorList>
            <person name="Mannion A.J."/>
            <person name="Shen Z."/>
            <person name="Fox J.G."/>
        </authorList>
    </citation>
    <scope>NUCLEOTIDE SEQUENCE [LARGE SCALE GENOMIC DNA]</scope>
    <source>
        <strain evidence="2 3">ATCC 700242</strain>
    </source>
</reference>
<dbReference type="Gene3D" id="3.30.420.610">
    <property type="entry name" value="LOTUS domain-like"/>
    <property type="match status" value="1"/>
</dbReference>
<dbReference type="InterPro" id="IPR021139">
    <property type="entry name" value="NYN"/>
</dbReference>
<dbReference type="PANTHER" id="PTHR35811">
    <property type="entry name" value="SLR1870 PROTEIN"/>
    <property type="match status" value="1"/>
</dbReference>
<dbReference type="CDD" id="cd10146">
    <property type="entry name" value="LabA_like_C"/>
    <property type="match status" value="1"/>
</dbReference>
<evidence type="ECO:0000259" key="1">
    <source>
        <dbReference type="Pfam" id="PF01936"/>
    </source>
</evidence>
<feature type="domain" description="NYN" evidence="1">
    <location>
        <begin position="9"/>
        <end position="143"/>
    </location>
</feature>
<accession>A0A3D8IWC2</accession>
<dbReference type="InterPro" id="IPR041966">
    <property type="entry name" value="LOTUS-like"/>
</dbReference>
<dbReference type="GO" id="GO:0004540">
    <property type="term" value="F:RNA nuclease activity"/>
    <property type="evidence" value="ECO:0007669"/>
    <property type="project" value="InterPro"/>
</dbReference>
<dbReference type="Pfam" id="PF01936">
    <property type="entry name" value="NYN"/>
    <property type="match status" value="1"/>
</dbReference>
<keyword evidence="3" id="KW-1185">Reference proteome</keyword>
<dbReference type="OrthoDB" id="9783963at2"/>
<dbReference type="EMBL" id="NXLU01000002">
    <property type="protein sequence ID" value="RDU69589.1"/>
    <property type="molecule type" value="Genomic_DNA"/>
</dbReference>
<name>A0A3D8IWC2_9HELI</name>
<proteinExistence type="predicted"/>
<dbReference type="Gene3D" id="3.40.50.1010">
    <property type="entry name" value="5'-nuclease"/>
    <property type="match status" value="1"/>
</dbReference>